<dbReference type="EMBL" id="KI297904">
    <property type="protein sequence ID" value="ERZ99522.1"/>
    <property type="molecule type" value="Genomic_DNA"/>
</dbReference>
<keyword evidence="1" id="KW-0812">Transmembrane</keyword>
<dbReference type="HOGENOM" id="CLU_2575107_0_0_1"/>
<reference evidence="2" key="1">
    <citation type="submission" date="2013-07" db="EMBL/GenBank/DDBJ databases">
        <title>The genome of an arbuscular mycorrhizal fungus provides insights into the evolution of the oldest plant symbiosis.</title>
        <authorList>
            <consortium name="DOE Joint Genome Institute"/>
            <person name="Tisserant E."/>
            <person name="Malbreil M."/>
            <person name="Kuo A."/>
            <person name="Kohler A."/>
            <person name="Symeonidi A."/>
            <person name="Balestrini R."/>
            <person name="Charron P."/>
            <person name="Duensing N."/>
            <person name="Frei-dit-Frey N."/>
            <person name="Gianinazzi-Pearson V."/>
            <person name="Gilbert B."/>
            <person name="Handa Y."/>
            <person name="Hijri M."/>
            <person name="Kaul R."/>
            <person name="Kawaguchi M."/>
            <person name="Krajinski F."/>
            <person name="Lammers P."/>
            <person name="Lapierre D."/>
            <person name="Masclaux F.G."/>
            <person name="Murat C."/>
            <person name="Morin E."/>
            <person name="Ndikumana S."/>
            <person name="Pagni M."/>
            <person name="Petitpierre D."/>
            <person name="Requena N."/>
            <person name="Rosikiewicz P."/>
            <person name="Riley R."/>
            <person name="Saito K."/>
            <person name="San Clemente H."/>
            <person name="Shapiro H."/>
            <person name="van Tuinen D."/>
            <person name="Becard G."/>
            <person name="Bonfante P."/>
            <person name="Paszkowski U."/>
            <person name="Shachar-Hill Y."/>
            <person name="Young J.P."/>
            <person name="Sanders I.R."/>
            <person name="Henrissat B."/>
            <person name="Rensing S.A."/>
            <person name="Grigoriev I.V."/>
            <person name="Corradi N."/>
            <person name="Roux C."/>
            <person name="Martin F."/>
        </authorList>
    </citation>
    <scope>NUCLEOTIDE SEQUENCE</scope>
    <source>
        <strain evidence="2">DAOM 197198</strain>
    </source>
</reference>
<evidence type="ECO:0000313" key="2">
    <source>
        <dbReference type="EMBL" id="ERZ99522.1"/>
    </source>
</evidence>
<organism evidence="2">
    <name type="scientific">Rhizophagus irregularis (strain DAOM 181602 / DAOM 197198 / MUCL 43194)</name>
    <name type="common">Arbuscular mycorrhizal fungus</name>
    <name type="synonym">Glomus intraradices</name>
    <dbReference type="NCBI Taxonomy" id="747089"/>
    <lineage>
        <taxon>Eukaryota</taxon>
        <taxon>Fungi</taxon>
        <taxon>Fungi incertae sedis</taxon>
        <taxon>Mucoromycota</taxon>
        <taxon>Glomeromycotina</taxon>
        <taxon>Glomeromycetes</taxon>
        <taxon>Glomerales</taxon>
        <taxon>Glomeraceae</taxon>
        <taxon>Rhizophagus</taxon>
    </lineage>
</organism>
<protein>
    <submittedName>
        <fullName evidence="2">Uncharacterized protein</fullName>
    </submittedName>
</protein>
<keyword evidence="1" id="KW-0472">Membrane</keyword>
<keyword evidence="1" id="KW-1133">Transmembrane helix</keyword>
<dbReference type="AlphaFoldDB" id="U9SZQ8"/>
<feature type="transmembrane region" description="Helical" evidence="1">
    <location>
        <begin position="47"/>
        <end position="70"/>
    </location>
</feature>
<gene>
    <name evidence="2" type="ORF">GLOINDRAFT_9414</name>
</gene>
<evidence type="ECO:0000256" key="1">
    <source>
        <dbReference type="SAM" id="Phobius"/>
    </source>
</evidence>
<name>U9SZQ8_RHIID</name>
<accession>U9SZQ8</accession>
<sequence>MPVAISIQELRESIIERLKAKHDEEKFSTISVPSSEWIRLQFWPKNIYTGISAGLVQVFFCFIICLARVASLTDLPWPFDS</sequence>
<proteinExistence type="predicted"/>